<dbReference type="SMART" id="SM00471">
    <property type="entry name" value="HDc"/>
    <property type="match status" value="1"/>
</dbReference>
<dbReference type="EMBL" id="AAOE01000007">
    <property type="protein sequence ID" value="EAR09856.1"/>
    <property type="molecule type" value="Genomic_DNA"/>
</dbReference>
<dbReference type="PANTHER" id="PTHR43155:SF2">
    <property type="entry name" value="CYCLIC DI-GMP PHOSPHODIESTERASE PA4108"/>
    <property type="match status" value="1"/>
</dbReference>
<dbReference type="InterPro" id="IPR003607">
    <property type="entry name" value="HD/PDEase_dom"/>
</dbReference>
<dbReference type="PROSITE" id="PS51832">
    <property type="entry name" value="HD_GYP"/>
    <property type="match status" value="1"/>
</dbReference>
<organism evidence="3 4">
    <name type="scientific">Reinekea blandensis MED297</name>
    <dbReference type="NCBI Taxonomy" id="314283"/>
    <lineage>
        <taxon>Bacteria</taxon>
        <taxon>Pseudomonadati</taxon>
        <taxon>Pseudomonadota</taxon>
        <taxon>Gammaproteobacteria</taxon>
        <taxon>Oceanospirillales</taxon>
        <taxon>Saccharospirillaceae</taxon>
        <taxon>Reinekea</taxon>
    </lineage>
</organism>
<name>A4BDB2_9GAMM</name>
<dbReference type="PROSITE" id="PS51831">
    <property type="entry name" value="HD"/>
    <property type="match status" value="1"/>
</dbReference>
<dbReference type="InterPro" id="IPR021812">
    <property type="entry name" value="DUF3391"/>
</dbReference>
<proteinExistence type="predicted"/>
<dbReference type="STRING" id="314283.MED297_05889"/>
<dbReference type="PANTHER" id="PTHR43155">
    <property type="entry name" value="CYCLIC DI-GMP PHOSPHODIESTERASE PA4108-RELATED"/>
    <property type="match status" value="1"/>
</dbReference>
<dbReference type="AlphaFoldDB" id="A4BDB2"/>
<dbReference type="Pfam" id="PF13487">
    <property type="entry name" value="HD_5"/>
    <property type="match status" value="1"/>
</dbReference>
<dbReference type="Gene3D" id="1.10.3210.10">
    <property type="entry name" value="Hypothetical protein af1432"/>
    <property type="match status" value="1"/>
</dbReference>
<gene>
    <name evidence="3" type="ORF">MED297_05889</name>
</gene>
<evidence type="ECO:0000313" key="4">
    <source>
        <dbReference type="Proteomes" id="UP000005953"/>
    </source>
</evidence>
<dbReference type="CDD" id="cd00077">
    <property type="entry name" value="HDc"/>
    <property type="match status" value="1"/>
</dbReference>
<keyword evidence="4" id="KW-1185">Reference proteome</keyword>
<reference evidence="3 4" key="1">
    <citation type="submission" date="2006-02" db="EMBL/GenBank/DDBJ databases">
        <authorList>
            <person name="Pinhassi J."/>
            <person name="Pedros-Alio C."/>
            <person name="Ferriera S."/>
            <person name="Johnson J."/>
            <person name="Kravitz S."/>
            <person name="Halpern A."/>
            <person name="Remington K."/>
            <person name="Beeson K."/>
            <person name="Tran B."/>
            <person name="Rogers Y.-H."/>
            <person name="Friedman R."/>
            <person name="Venter J.C."/>
        </authorList>
    </citation>
    <scope>NUCLEOTIDE SEQUENCE [LARGE SCALE GENOMIC DNA]</scope>
    <source>
        <strain evidence="3 4">MED297</strain>
    </source>
</reference>
<sequence length="418" mass="46995">MTHDQNPDSEIWENQQKIDSQQIRIGHYVARLSLHWEKTPFLLQGFLIADESEVNWIRRHCDWAVIDLQKSRANARPGATPRQVTSPNLLAKPAVLSRSPLTAASMRTSLTNYLNLSAEAERLIQHFDRLESINVRKTIHVVKDIALTLTANLPALVWLTRIKHEDRYTAEHCINVSLLAMGLANALGRSPKEVAQVGIAGLLHDLGKIDIDASILNKTGRLTPEEYEHMKQHSQFGYDRLRQEPDMSPRILEAILGHHERPDGHGYPRGLVGDQIDEMASIVGLVDAYDAITSNRVYQQARSHHEAMSILWRMRGTQFDKTLVEAFIQFMGWVTPGTLVSLSTGDLAVVVQAVEGQRLYPKVRILMPTSEGYHLGATWDLSTMAQIEGQEPVTIRDVKPDGYLGIRLEDYAASLLQS</sequence>
<evidence type="ECO:0000259" key="2">
    <source>
        <dbReference type="PROSITE" id="PS51832"/>
    </source>
</evidence>
<dbReference type="GO" id="GO:0008081">
    <property type="term" value="F:phosphoric diester hydrolase activity"/>
    <property type="evidence" value="ECO:0007669"/>
    <property type="project" value="UniProtKB-ARBA"/>
</dbReference>
<dbReference type="InterPro" id="IPR006674">
    <property type="entry name" value="HD_domain"/>
</dbReference>
<evidence type="ECO:0000259" key="1">
    <source>
        <dbReference type="PROSITE" id="PS51831"/>
    </source>
</evidence>
<dbReference type="HOGENOM" id="CLU_000445_92_1_6"/>
<evidence type="ECO:0000313" key="3">
    <source>
        <dbReference type="EMBL" id="EAR09856.1"/>
    </source>
</evidence>
<dbReference type="SUPFAM" id="SSF109604">
    <property type="entry name" value="HD-domain/PDEase-like"/>
    <property type="match status" value="1"/>
</dbReference>
<feature type="domain" description="HD" evidence="1">
    <location>
        <begin position="169"/>
        <end position="292"/>
    </location>
</feature>
<dbReference type="RefSeq" id="WP_008048373.1">
    <property type="nucleotide sequence ID" value="NZ_CH724155.1"/>
</dbReference>
<dbReference type="InterPro" id="IPR037522">
    <property type="entry name" value="HD_GYP_dom"/>
</dbReference>
<accession>A4BDB2</accession>
<dbReference type="Pfam" id="PF11871">
    <property type="entry name" value="DUF3391"/>
    <property type="match status" value="1"/>
</dbReference>
<dbReference type="OrthoDB" id="9816273at2"/>
<protein>
    <submittedName>
        <fullName evidence="3">HD-GYP domain</fullName>
    </submittedName>
</protein>
<feature type="domain" description="HD-GYP" evidence="2">
    <location>
        <begin position="147"/>
        <end position="343"/>
    </location>
</feature>
<dbReference type="Proteomes" id="UP000005953">
    <property type="component" value="Unassembled WGS sequence"/>
</dbReference>
<comment type="caution">
    <text evidence="3">The sequence shown here is derived from an EMBL/GenBank/DDBJ whole genome shotgun (WGS) entry which is preliminary data.</text>
</comment>